<feature type="compositionally biased region" description="Polar residues" evidence="5">
    <location>
        <begin position="176"/>
        <end position="201"/>
    </location>
</feature>
<sequence>MSQRESYETLPKCPEGYSCLPDVGDNPNFGFTNFDNFLWSMLTTFQLITLDFWEDVYNKVIATGGPLQVVFFAIVVFFGSFYLINLMLAVVAMSYEEEAENTEEEKTKDLMDHRDDSTFSFDPEKLTHARPLEKKKPKNRRVIVMRRGAGILSDKFSKKKKKKDEEEGEDKRKGSASSEGTTSRQPSAPSNTPRLGSSQLDMSAGHHSLSRPASLVTTPLPSSSPAPTQPLHTPPSGRCQSSQGASVEGVPARTGASSSCDPCNASSTASCCTCHCHTRQQQVAVAPPGLVALRGGCDDPRPHLRLANNPAHRQPSLDDSGVVGDHEGGDSISIHHLPHAPQDNIFRRKKRKTEELDENDTAKDEEDAMPDRGVKKAFSEPEMHARCEEEAGGDPQMKGYKRMTVVESEGEGGNNEDSVSEVNLSDGNIPKMKLEEGGDAIVDKVVSVGSDRRPCVGSNPTTYRFEAVPFVKWFKVTYMSP</sequence>
<evidence type="ECO:0000259" key="7">
    <source>
        <dbReference type="Pfam" id="PF00520"/>
    </source>
</evidence>
<feature type="region of interest" description="Disordered" evidence="5">
    <location>
        <begin position="407"/>
        <end position="431"/>
    </location>
</feature>
<evidence type="ECO:0000256" key="4">
    <source>
        <dbReference type="ARBA" id="ARBA00023136"/>
    </source>
</evidence>
<name>A0A5B7CMS5_PORTR</name>
<feature type="compositionally biased region" description="Basic and acidic residues" evidence="5">
    <location>
        <begin position="104"/>
        <end position="134"/>
    </location>
</feature>
<feature type="compositionally biased region" description="Basic residues" evidence="5">
    <location>
        <begin position="135"/>
        <end position="144"/>
    </location>
</feature>
<dbReference type="Gene3D" id="1.10.287.70">
    <property type="match status" value="1"/>
</dbReference>
<proteinExistence type="predicted"/>
<dbReference type="GO" id="GO:0001518">
    <property type="term" value="C:voltage-gated sodium channel complex"/>
    <property type="evidence" value="ECO:0007669"/>
    <property type="project" value="TreeGrafter"/>
</dbReference>
<keyword evidence="9" id="KW-1185">Reference proteome</keyword>
<dbReference type="PANTHER" id="PTHR10037:SF62">
    <property type="entry name" value="SODIUM CHANNEL PROTEIN 60E"/>
    <property type="match status" value="1"/>
</dbReference>
<dbReference type="AlphaFoldDB" id="A0A5B7CMS5"/>
<feature type="transmembrane region" description="Helical" evidence="6">
    <location>
        <begin position="69"/>
        <end position="95"/>
    </location>
</feature>
<comment type="caution">
    <text evidence="8">The sequence shown here is derived from an EMBL/GenBank/DDBJ whole genome shotgun (WGS) entry which is preliminary data.</text>
</comment>
<dbReference type="GO" id="GO:0086010">
    <property type="term" value="P:membrane depolarization during action potential"/>
    <property type="evidence" value="ECO:0007669"/>
    <property type="project" value="TreeGrafter"/>
</dbReference>
<keyword evidence="8" id="KW-0407">Ion channel</keyword>
<feature type="compositionally biased region" description="Acidic residues" evidence="5">
    <location>
        <begin position="355"/>
        <end position="368"/>
    </location>
</feature>
<dbReference type="GO" id="GO:0005248">
    <property type="term" value="F:voltage-gated sodium channel activity"/>
    <property type="evidence" value="ECO:0007669"/>
    <property type="project" value="TreeGrafter"/>
</dbReference>
<evidence type="ECO:0000256" key="6">
    <source>
        <dbReference type="SAM" id="Phobius"/>
    </source>
</evidence>
<feature type="domain" description="Ion transport" evidence="7">
    <location>
        <begin position="22"/>
        <end position="102"/>
    </location>
</feature>
<keyword evidence="8" id="KW-0813">Transport</keyword>
<dbReference type="PANTHER" id="PTHR10037">
    <property type="entry name" value="VOLTAGE-GATED CATION CHANNEL CALCIUM AND SODIUM"/>
    <property type="match status" value="1"/>
</dbReference>
<dbReference type="Pfam" id="PF00520">
    <property type="entry name" value="Ion_trans"/>
    <property type="match status" value="1"/>
</dbReference>
<feature type="region of interest" description="Disordered" evidence="5">
    <location>
        <begin position="303"/>
        <end position="372"/>
    </location>
</feature>
<evidence type="ECO:0000256" key="1">
    <source>
        <dbReference type="ARBA" id="ARBA00004141"/>
    </source>
</evidence>
<accession>A0A5B7CMS5</accession>
<evidence type="ECO:0000313" key="9">
    <source>
        <dbReference type="Proteomes" id="UP000324222"/>
    </source>
</evidence>
<evidence type="ECO:0000256" key="2">
    <source>
        <dbReference type="ARBA" id="ARBA00022692"/>
    </source>
</evidence>
<dbReference type="GO" id="GO:0019228">
    <property type="term" value="P:neuronal action potential"/>
    <property type="evidence" value="ECO:0007669"/>
    <property type="project" value="TreeGrafter"/>
</dbReference>
<feature type="region of interest" description="Disordered" evidence="5">
    <location>
        <begin position="102"/>
        <end position="259"/>
    </location>
</feature>
<evidence type="ECO:0000256" key="3">
    <source>
        <dbReference type="ARBA" id="ARBA00022989"/>
    </source>
</evidence>
<dbReference type="OrthoDB" id="2984333at2759"/>
<evidence type="ECO:0000256" key="5">
    <source>
        <dbReference type="SAM" id="MobiDB-lite"/>
    </source>
</evidence>
<dbReference type="EMBL" id="VSRR010000050">
    <property type="protein sequence ID" value="MPC08953.1"/>
    <property type="molecule type" value="Genomic_DNA"/>
</dbReference>
<dbReference type="InterPro" id="IPR005821">
    <property type="entry name" value="Ion_trans_dom"/>
</dbReference>
<keyword evidence="8" id="KW-0406">Ion transport</keyword>
<dbReference type="FunFam" id="1.10.287.70:FF:000089">
    <property type="entry name" value="Sodium channel protein"/>
    <property type="match status" value="1"/>
</dbReference>
<feature type="region of interest" description="Disordered" evidence="5">
    <location>
        <begin position="377"/>
        <end position="396"/>
    </location>
</feature>
<feature type="compositionally biased region" description="Low complexity" evidence="5">
    <location>
        <begin position="212"/>
        <end position="221"/>
    </location>
</feature>
<feature type="compositionally biased region" description="Basic and acidic residues" evidence="5">
    <location>
        <begin position="163"/>
        <end position="173"/>
    </location>
</feature>
<dbReference type="InterPro" id="IPR043203">
    <property type="entry name" value="VGCC_Ca_Na"/>
</dbReference>
<reference evidence="8 9" key="1">
    <citation type="submission" date="2019-05" db="EMBL/GenBank/DDBJ databases">
        <title>Another draft genome of Portunus trituberculatus and its Hox gene families provides insights of decapod evolution.</title>
        <authorList>
            <person name="Jeong J.-H."/>
            <person name="Song I."/>
            <person name="Kim S."/>
            <person name="Choi T."/>
            <person name="Kim D."/>
            <person name="Ryu S."/>
            <person name="Kim W."/>
        </authorList>
    </citation>
    <scope>NUCLEOTIDE SEQUENCE [LARGE SCALE GENOMIC DNA]</scope>
    <source>
        <tissue evidence="8">Muscle</tissue>
    </source>
</reference>
<gene>
    <name evidence="8" type="primary">NaCP60E_4</name>
    <name evidence="8" type="ORF">E2C01_001550</name>
</gene>
<keyword evidence="2 6" id="KW-0812">Transmembrane</keyword>
<feature type="compositionally biased region" description="Basic and acidic residues" evidence="5">
    <location>
        <begin position="377"/>
        <end position="389"/>
    </location>
</feature>
<protein>
    <submittedName>
        <fullName evidence="8">Sodium channel protein 60E</fullName>
    </submittedName>
</protein>
<evidence type="ECO:0000313" key="8">
    <source>
        <dbReference type="EMBL" id="MPC08953.1"/>
    </source>
</evidence>
<comment type="subcellular location">
    <subcellularLocation>
        <location evidence="1">Membrane</location>
        <topology evidence="1">Multi-pass membrane protein</topology>
    </subcellularLocation>
</comment>
<dbReference type="Proteomes" id="UP000324222">
    <property type="component" value="Unassembled WGS sequence"/>
</dbReference>
<organism evidence="8 9">
    <name type="scientific">Portunus trituberculatus</name>
    <name type="common">Swimming crab</name>
    <name type="synonym">Neptunus trituberculatus</name>
    <dbReference type="NCBI Taxonomy" id="210409"/>
    <lineage>
        <taxon>Eukaryota</taxon>
        <taxon>Metazoa</taxon>
        <taxon>Ecdysozoa</taxon>
        <taxon>Arthropoda</taxon>
        <taxon>Crustacea</taxon>
        <taxon>Multicrustacea</taxon>
        <taxon>Malacostraca</taxon>
        <taxon>Eumalacostraca</taxon>
        <taxon>Eucarida</taxon>
        <taxon>Decapoda</taxon>
        <taxon>Pleocyemata</taxon>
        <taxon>Brachyura</taxon>
        <taxon>Eubrachyura</taxon>
        <taxon>Portunoidea</taxon>
        <taxon>Portunidae</taxon>
        <taxon>Portuninae</taxon>
        <taxon>Portunus</taxon>
    </lineage>
</organism>
<keyword evidence="3 6" id="KW-1133">Transmembrane helix</keyword>
<keyword evidence="4 6" id="KW-0472">Membrane</keyword>
<dbReference type="SUPFAM" id="SSF81324">
    <property type="entry name" value="Voltage-gated potassium channels"/>
    <property type="match status" value="1"/>
</dbReference>